<organism evidence="1 2">
    <name type="scientific">Chitinophaga nivalis</name>
    <dbReference type="NCBI Taxonomy" id="2991709"/>
    <lineage>
        <taxon>Bacteria</taxon>
        <taxon>Pseudomonadati</taxon>
        <taxon>Bacteroidota</taxon>
        <taxon>Chitinophagia</taxon>
        <taxon>Chitinophagales</taxon>
        <taxon>Chitinophagaceae</taxon>
        <taxon>Chitinophaga</taxon>
    </lineage>
</organism>
<name>A0ABT3IJI2_9BACT</name>
<keyword evidence="2" id="KW-1185">Reference proteome</keyword>
<dbReference type="EMBL" id="JAPDNS010000001">
    <property type="protein sequence ID" value="MCW3484099.1"/>
    <property type="molecule type" value="Genomic_DNA"/>
</dbReference>
<sequence>MKKKKLTLSKKLLLQKASILDLNKQQQASLAGGQETSDCTWDPQDTCVSRPRPGVVCM</sequence>
<accession>A0ABT3IJI2</accession>
<gene>
    <name evidence="1" type="ORF">OL497_09355</name>
</gene>
<comment type="caution">
    <text evidence="1">The sequence shown here is derived from an EMBL/GenBank/DDBJ whole genome shotgun (WGS) entry which is preliminary data.</text>
</comment>
<evidence type="ECO:0000313" key="2">
    <source>
        <dbReference type="Proteomes" id="UP001207742"/>
    </source>
</evidence>
<protein>
    <submittedName>
        <fullName evidence="1">Class I lanthipeptide</fullName>
    </submittedName>
</protein>
<dbReference type="RefSeq" id="WP_264729618.1">
    <property type="nucleotide sequence ID" value="NZ_JAPDNR010000001.1"/>
</dbReference>
<reference evidence="1 2" key="1">
    <citation type="submission" date="2022-10" db="EMBL/GenBank/DDBJ databases">
        <title>Chitinophaga nivalis PC15 sp. nov., isolated from Pyeongchang county, South Korea.</title>
        <authorList>
            <person name="Trinh H.N."/>
        </authorList>
    </citation>
    <scope>NUCLEOTIDE SEQUENCE [LARGE SCALE GENOMIC DNA]</scope>
    <source>
        <strain evidence="1 2">PC14</strain>
    </source>
</reference>
<dbReference type="InterPro" id="IPR058238">
    <property type="entry name" value="Lant_leader_dom"/>
</dbReference>
<dbReference type="Proteomes" id="UP001207742">
    <property type="component" value="Unassembled WGS sequence"/>
</dbReference>
<evidence type="ECO:0000313" key="1">
    <source>
        <dbReference type="EMBL" id="MCW3484099.1"/>
    </source>
</evidence>
<dbReference type="NCBIfam" id="NF038153">
    <property type="entry name" value="lant_leader_L1a"/>
    <property type="match status" value="1"/>
</dbReference>
<proteinExistence type="predicted"/>